<reference evidence="3 4" key="1">
    <citation type="journal article" date="2014" name="PLoS Genet.">
        <title>Comparative Genomic Analysis of N2-Fixing and Non-N2-Fixing Paenibacillus spp.: Organization, Evolution and Expression of the Nitrogen Fixation Genes.</title>
        <authorList>
            <person name="Xie J.B."/>
            <person name="Du Z."/>
            <person name="Bai L."/>
            <person name="Tian C."/>
            <person name="Zhang Y."/>
            <person name="Xie J.Y."/>
            <person name="Wang T."/>
            <person name="Liu X."/>
            <person name="Chen X."/>
            <person name="Cheng Q."/>
            <person name="Chen S."/>
            <person name="Li J."/>
        </authorList>
    </citation>
    <scope>NUCLEOTIDE SEQUENCE [LARGE SCALE GENOMIC DNA]</scope>
    <source>
        <strain evidence="3 4">T27</strain>
    </source>
</reference>
<dbReference type="PANTHER" id="PTHR22916">
    <property type="entry name" value="GLYCOSYLTRANSFERASE"/>
    <property type="match status" value="1"/>
</dbReference>
<dbReference type="Pfam" id="PF00535">
    <property type="entry name" value="Glycos_transf_2"/>
    <property type="match status" value="1"/>
</dbReference>
<proteinExistence type="inferred from homology"/>
<dbReference type="PANTHER" id="PTHR22916:SF3">
    <property type="entry name" value="UDP-GLCNAC:BETAGAL BETA-1,3-N-ACETYLGLUCOSAMINYLTRANSFERASE-LIKE PROTEIN 1"/>
    <property type="match status" value="1"/>
</dbReference>
<dbReference type="HOGENOM" id="CLU_071580_0_0_9"/>
<dbReference type="PATRIC" id="fig|1268072.3.peg.4517"/>
<dbReference type="InterPro" id="IPR029044">
    <property type="entry name" value="Nucleotide-diphossugar_trans"/>
</dbReference>
<gene>
    <name evidence="3" type="ORF">PSAB_21925</name>
</gene>
<dbReference type="Proteomes" id="UP000019772">
    <property type="component" value="Chromosome"/>
</dbReference>
<dbReference type="SUPFAM" id="SSF53448">
    <property type="entry name" value="Nucleotide-diphospho-sugar transferases"/>
    <property type="match status" value="1"/>
</dbReference>
<dbReference type="AlphaFoldDB" id="X5A660"/>
<keyword evidence="4" id="KW-1185">Reference proteome</keyword>
<feature type="domain" description="Glycosyltransferase 2-like" evidence="2">
    <location>
        <begin position="8"/>
        <end position="179"/>
    </location>
</feature>
<evidence type="ECO:0000256" key="1">
    <source>
        <dbReference type="ARBA" id="ARBA00006739"/>
    </source>
</evidence>
<dbReference type="InterPro" id="IPR001173">
    <property type="entry name" value="Glyco_trans_2-like"/>
</dbReference>
<dbReference type="Gene3D" id="3.90.550.10">
    <property type="entry name" value="Spore Coat Polysaccharide Biosynthesis Protein SpsA, Chain A"/>
    <property type="match status" value="1"/>
</dbReference>
<name>X5A660_9BACL</name>
<comment type="similarity">
    <text evidence="1">Belongs to the glycosyltransferase 2 family.</text>
</comment>
<dbReference type="STRING" id="1268072.PSAB_21925"/>
<dbReference type="eggNOG" id="COG1216">
    <property type="taxonomic scope" value="Bacteria"/>
</dbReference>
<dbReference type="OrthoDB" id="9785185at2"/>
<accession>X5A660</accession>
<dbReference type="EMBL" id="CP004078">
    <property type="protein sequence ID" value="AHV99274.1"/>
    <property type="molecule type" value="Genomic_DNA"/>
</dbReference>
<evidence type="ECO:0000313" key="3">
    <source>
        <dbReference type="EMBL" id="AHV99274.1"/>
    </source>
</evidence>
<dbReference type="KEGG" id="psab:PSAB_21925"/>
<sequence length="303" mass="34751">MKFAKVAVITRTKNRNILLKRAIESVINQSFSDWVMVIVNDGGDKNKVEDLVSNYAEKKSGKIVVVHNEESKGMEAASNIGIRSVDSTYVVIHDDDDSWQPDFLNKTVACLENVSVKSIKGAVTYSTRYIETISGDKVHVKYTEPFNTWLDSITLYRMAAGNVFPPISFIFRREVLDEIGYFREDLPVLGDWDFHLRFLSKYDIFLIKECLANYHHRLEVRSGEYSNSVIGGYDKHIFYDTLLKNELLRKDLENNRVGLGFLVNIGKSFEVIHAQIGPIEVLANKVKSNEKLKRIAKFFLRTR</sequence>
<evidence type="ECO:0000313" key="4">
    <source>
        <dbReference type="Proteomes" id="UP000019772"/>
    </source>
</evidence>
<evidence type="ECO:0000259" key="2">
    <source>
        <dbReference type="Pfam" id="PF00535"/>
    </source>
</evidence>
<dbReference type="GO" id="GO:0016758">
    <property type="term" value="F:hexosyltransferase activity"/>
    <property type="evidence" value="ECO:0007669"/>
    <property type="project" value="UniProtKB-ARBA"/>
</dbReference>
<protein>
    <recommendedName>
        <fullName evidence="2">Glycosyltransferase 2-like domain-containing protein</fullName>
    </recommendedName>
</protein>
<dbReference type="RefSeq" id="WP_025336725.1">
    <property type="nucleotide sequence ID" value="NZ_CP004078.1"/>
</dbReference>
<organism evidence="3 4">
    <name type="scientific">Paenibacillus sabinae T27</name>
    <dbReference type="NCBI Taxonomy" id="1268072"/>
    <lineage>
        <taxon>Bacteria</taxon>
        <taxon>Bacillati</taxon>
        <taxon>Bacillota</taxon>
        <taxon>Bacilli</taxon>
        <taxon>Bacillales</taxon>
        <taxon>Paenibacillaceae</taxon>
        <taxon>Paenibacillus</taxon>
    </lineage>
</organism>